<dbReference type="InterPro" id="IPR055398">
    <property type="entry name" value="Rossmann-like_BshC"/>
</dbReference>
<evidence type="ECO:0000256" key="1">
    <source>
        <dbReference type="ARBA" id="ARBA00022598"/>
    </source>
</evidence>
<dbReference type="Proteomes" id="UP000326994">
    <property type="component" value="Unassembled WGS sequence"/>
</dbReference>
<dbReference type="RefSeq" id="WP_151894628.1">
    <property type="nucleotide sequence ID" value="NZ_BKCF01000004.1"/>
</dbReference>
<accession>A0A5J4G2A6</accession>
<dbReference type="AlphaFoldDB" id="A0A5J4G2A6"/>
<protein>
    <recommendedName>
        <fullName evidence="2">Putative cysteine ligase BshC</fullName>
        <ecNumber evidence="2">6.-.-.-</ecNumber>
    </recommendedName>
</protein>
<dbReference type="Pfam" id="PF24850">
    <property type="entry name" value="CC_BshC"/>
    <property type="match status" value="1"/>
</dbReference>
<evidence type="ECO:0000313" key="5">
    <source>
        <dbReference type="EMBL" id="GEQ86705.1"/>
    </source>
</evidence>
<dbReference type="NCBIfam" id="TIGR03998">
    <property type="entry name" value="thiol_BshC"/>
    <property type="match status" value="1"/>
</dbReference>
<dbReference type="EC" id="6.-.-.-" evidence="2"/>
<evidence type="ECO:0000256" key="2">
    <source>
        <dbReference type="HAMAP-Rule" id="MF_01867"/>
    </source>
</evidence>
<proteinExistence type="inferred from homology"/>
<dbReference type="EMBL" id="BKCF01000004">
    <property type="protein sequence ID" value="GEQ86705.1"/>
    <property type="molecule type" value="Genomic_DNA"/>
</dbReference>
<dbReference type="InterPro" id="IPR011199">
    <property type="entry name" value="Bacillithiol_biosynth_BshC"/>
</dbReference>
<name>A0A5J4G2A6_9FLAO</name>
<dbReference type="PIRSF" id="PIRSF012535">
    <property type="entry name" value="UCP012535"/>
    <property type="match status" value="1"/>
</dbReference>
<comment type="similarity">
    <text evidence="2">Belongs to the BshC family.</text>
</comment>
<feature type="domain" description="Bacillithiol biosynthesis BshC C-terminal coiled-coil" evidence="4">
    <location>
        <begin position="375"/>
        <end position="531"/>
    </location>
</feature>
<evidence type="ECO:0000259" key="3">
    <source>
        <dbReference type="Pfam" id="PF10079"/>
    </source>
</evidence>
<feature type="domain" description="Bacillithiol biosynthesis BshC N-terminal Rossmann-like" evidence="3">
    <location>
        <begin position="3"/>
        <end position="373"/>
    </location>
</feature>
<organism evidence="5 6">
    <name type="scientific">Patiriisocius marinistellae</name>
    <dbReference type="NCBI Taxonomy" id="2494560"/>
    <lineage>
        <taxon>Bacteria</taxon>
        <taxon>Pseudomonadati</taxon>
        <taxon>Bacteroidota</taxon>
        <taxon>Flavobacteriia</taxon>
        <taxon>Flavobacteriales</taxon>
        <taxon>Flavobacteriaceae</taxon>
        <taxon>Patiriisocius</taxon>
    </lineage>
</organism>
<dbReference type="Pfam" id="PF10079">
    <property type="entry name" value="Rossmann-like_BshC"/>
    <property type="match status" value="1"/>
</dbReference>
<evidence type="ECO:0000259" key="4">
    <source>
        <dbReference type="Pfam" id="PF24850"/>
    </source>
</evidence>
<dbReference type="InterPro" id="IPR055399">
    <property type="entry name" value="CC_BshC"/>
</dbReference>
<dbReference type="HAMAP" id="MF_01867">
    <property type="entry name" value="BshC"/>
    <property type="match status" value="1"/>
</dbReference>
<dbReference type="GO" id="GO:0016874">
    <property type="term" value="F:ligase activity"/>
    <property type="evidence" value="ECO:0007669"/>
    <property type="project" value="UniProtKB-UniRule"/>
</dbReference>
<keyword evidence="1 2" id="KW-0436">Ligase</keyword>
<keyword evidence="6" id="KW-1185">Reference proteome</keyword>
<evidence type="ECO:0000313" key="6">
    <source>
        <dbReference type="Proteomes" id="UP000326994"/>
    </source>
</evidence>
<comment type="caution">
    <text evidence="5">The sequence shown here is derived from an EMBL/GenBank/DDBJ whole genome shotgun (WGS) entry which is preliminary data.</text>
</comment>
<reference evidence="5 6" key="1">
    <citation type="submission" date="2019-08" db="EMBL/GenBank/DDBJ databases">
        <title>Ulvibacter marinistellae sp. nov., isolated from a starfish, Patiria pectinifera.</title>
        <authorList>
            <person name="Kawano K."/>
            <person name="Ushijima N."/>
            <person name="Kihara M."/>
            <person name="Itoh H."/>
        </authorList>
    </citation>
    <scope>NUCLEOTIDE SEQUENCE [LARGE SCALE GENOMIC DNA]</scope>
    <source>
        <strain evidence="5 6">KK4</strain>
    </source>
</reference>
<dbReference type="OrthoDB" id="9765151at2"/>
<gene>
    <name evidence="2 5" type="primary">bshC</name>
    <name evidence="5" type="ORF">ULMS_22130</name>
</gene>
<sequence length="531" mass="61670">MPKIKIPYQKTGYFTKTMCDYLSQDTTLSDFYGNFPTLENFKNQINLKKVSFSSEMRQVLNKQLNVQYSTTKTSKTTLENINSLLAKTTFTVTTGHQLNLFTGPLYFLYKIFSVINLSEELKKAYPENHFVPIYWMATEDHDFDEINYFNFKDKKIAWNREDGGAVGELSTEGLDKVLEILIKEFGQSENGKKLSQLFEEAYINHKTLTEATRYLGNELFKEYGLVIVDGNDAQLKKAFIPYAEKELAENLSFKKVTETTNRLIAAGYGEQVYPREINLFYLKEGLRERIVEFEGEFQIVDTDIKFSKDQIFNELQNYPERFSPNALLRPLYQEVILPNLCYTGGGGELAYWFQLKDYFKSVDVPFPVLLLRNSALLIPSKVSEKLQKMDVKIVELFKKQHQLQTDFTKKISKIKIDFTTQREHLKQQFESMYDVAEKTDASFRGAVEAQETKQLKGLDNLEKRLLKAQKRKLVDQLGRLTALQDELFPKQSLQERNTNFSQFYLEYGGSLLNTLKDDLKPLALEFSVFEL</sequence>